<gene>
    <name evidence="1" type="ORF">T440DRAFT_558167</name>
</gene>
<dbReference type="OrthoDB" id="3202396at2759"/>
<dbReference type="EMBL" id="MU006335">
    <property type="protein sequence ID" value="KAF2846380.1"/>
    <property type="molecule type" value="Genomic_DNA"/>
</dbReference>
<accession>A0A6A7AST3</accession>
<evidence type="ECO:0000313" key="1">
    <source>
        <dbReference type="EMBL" id="KAF2846380.1"/>
    </source>
</evidence>
<name>A0A6A7AST3_9PLEO</name>
<protein>
    <submittedName>
        <fullName evidence="1">Uncharacterized protein</fullName>
    </submittedName>
</protein>
<dbReference type="InterPro" id="IPR025444">
    <property type="entry name" value="Monooxy_af470"/>
</dbReference>
<organism evidence="1 2">
    <name type="scientific">Plenodomus tracheiphilus IPT5</name>
    <dbReference type="NCBI Taxonomy" id="1408161"/>
    <lineage>
        <taxon>Eukaryota</taxon>
        <taxon>Fungi</taxon>
        <taxon>Dikarya</taxon>
        <taxon>Ascomycota</taxon>
        <taxon>Pezizomycotina</taxon>
        <taxon>Dothideomycetes</taxon>
        <taxon>Pleosporomycetidae</taxon>
        <taxon>Pleosporales</taxon>
        <taxon>Pleosporineae</taxon>
        <taxon>Leptosphaeriaceae</taxon>
        <taxon>Plenodomus</taxon>
    </lineage>
</organism>
<dbReference type="Proteomes" id="UP000799423">
    <property type="component" value="Unassembled WGS sequence"/>
</dbReference>
<evidence type="ECO:0000313" key="2">
    <source>
        <dbReference type="Proteomes" id="UP000799423"/>
    </source>
</evidence>
<dbReference type="AlphaFoldDB" id="A0A6A7AST3"/>
<reference evidence="1" key="1">
    <citation type="submission" date="2020-01" db="EMBL/GenBank/DDBJ databases">
        <authorList>
            <consortium name="DOE Joint Genome Institute"/>
            <person name="Haridas S."/>
            <person name="Albert R."/>
            <person name="Binder M."/>
            <person name="Bloem J."/>
            <person name="Labutti K."/>
            <person name="Salamov A."/>
            <person name="Andreopoulos B."/>
            <person name="Baker S.E."/>
            <person name="Barry K."/>
            <person name="Bills G."/>
            <person name="Bluhm B.H."/>
            <person name="Cannon C."/>
            <person name="Castanera R."/>
            <person name="Culley D.E."/>
            <person name="Daum C."/>
            <person name="Ezra D."/>
            <person name="Gonzalez J.B."/>
            <person name="Henrissat B."/>
            <person name="Kuo A."/>
            <person name="Liang C."/>
            <person name="Lipzen A."/>
            <person name="Lutzoni F."/>
            <person name="Magnuson J."/>
            <person name="Mondo S."/>
            <person name="Nolan M."/>
            <person name="Ohm R."/>
            <person name="Pangilinan J."/>
            <person name="Park H.-J."/>
            <person name="Ramirez L."/>
            <person name="Alfaro M."/>
            <person name="Sun H."/>
            <person name="Tritt A."/>
            <person name="Yoshinaga Y."/>
            <person name="Zwiers L.-H."/>
            <person name="Turgeon B.G."/>
            <person name="Goodwin S.B."/>
            <person name="Spatafora J.W."/>
            <person name="Crous P.W."/>
            <person name="Grigoriev I.V."/>
        </authorList>
    </citation>
    <scope>NUCLEOTIDE SEQUENCE</scope>
    <source>
        <strain evidence="1">IPT5</strain>
    </source>
</reference>
<keyword evidence="2" id="KW-1185">Reference proteome</keyword>
<dbReference type="Pfam" id="PF13826">
    <property type="entry name" value="Monooxy_af470-like"/>
    <property type="match status" value="1"/>
</dbReference>
<sequence>MAPKILSIVAVSDYTISTWLLLGASIQTLLVATLPKTISLLPPILFLTYRMLYSYLVATGRLQNPLIKDVIYGRQTWQIPTTEETPSSDPSNSSGSSIVVLVLAASWSHPNGSFSPGSKEMGESFMDMWAHAAAHRDTYGFLGNTPGLGSIDFGSRPDEQGKTVVFLSYWKTLEGLHKFAHSKTHMKGQMWWESGAAEKFSHIGIMHETYEVPAGNWENVFHNFRPFGIANAKYPVSGATETDSEGNEKETLEWVSGLREAKRKDWKTMLGRMGRKTGARGPMMQ</sequence>
<proteinExistence type="predicted"/>